<dbReference type="EMBL" id="BSEN01000005">
    <property type="protein sequence ID" value="GLJ75774.1"/>
    <property type="molecule type" value="Genomic_DNA"/>
</dbReference>
<protein>
    <submittedName>
        <fullName evidence="5">16S RNA G1207 methylase RsmC</fullName>
    </submittedName>
</protein>
<reference evidence="5" key="1">
    <citation type="journal article" date="2014" name="Int. J. Syst. Evol. Microbiol.">
        <title>Complete genome sequence of Corynebacterium casei LMG S-19264T (=DSM 44701T), isolated from a smear-ripened cheese.</title>
        <authorList>
            <consortium name="US DOE Joint Genome Institute (JGI-PGF)"/>
            <person name="Walter F."/>
            <person name="Albersmeier A."/>
            <person name="Kalinowski J."/>
            <person name="Ruckert C."/>
        </authorList>
    </citation>
    <scope>NUCLEOTIDE SEQUENCE</scope>
    <source>
        <strain evidence="5">VKM Ac-1401</strain>
    </source>
</reference>
<feature type="compositionally biased region" description="Low complexity" evidence="3">
    <location>
        <begin position="203"/>
        <end position="224"/>
    </location>
</feature>
<gene>
    <name evidence="5" type="ORF">GCM10017584_13480</name>
</gene>
<evidence type="ECO:0000313" key="5">
    <source>
        <dbReference type="EMBL" id="GLJ75774.1"/>
    </source>
</evidence>
<dbReference type="GO" id="GO:0032259">
    <property type="term" value="P:methylation"/>
    <property type="evidence" value="ECO:0007669"/>
    <property type="project" value="UniProtKB-KW"/>
</dbReference>
<reference evidence="5" key="2">
    <citation type="submission" date="2023-01" db="EMBL/GenBank/DDBJ databases">
        <authorList>
            <person name="Sun Q."/>
            <person name="Evtushenko L."/>
        </authorList>
    </citation>
    <scope>NUCLEOTIDE SEQUENCE</scope>
    <source>
        <strain evidence="5">VKM Ac-1401</strain>
    </source>
</reference>
<feature type="domain" description="Methyltransferase small" evidence="4">
    <location>
        <begin position="30"/>
        <end position="197"/>
    </location>
</feature>
<name>A0A9W6H988_9MICO</name>
<comment type="caution">
    <text evidence="5">The sequence shown here is derived from an EMBL/GenBank/DDBJ whole genome shotgun (WGS) entry which is preliminary data.</text>
</comment>
<keyword evidence="1 5" id="KW-0489">Methyltransferase</keyword>
<accession>A0A9W6H988</accession>
<dbReference type="InterPro" id="IPR007848">
    <property type="entry name" value="Small_mtfrase_dom"/>
</dbReference>
<keyword evidence="6" id="KW-1185">Reference proteome</keyword>
<dbReference type="InterPro" id="IPR046977">
    <property type="entry name" value="RsmC/RlmG"/>
</dbReference>
<organism evidence="5 6">
    <name type="scientific">Leifsonia poae</name>
    <dbReference type="NCBI Taxonomy" id="110933"/>
    <lineage>
        <taxon>Bacteria</taxon>
        <taxon>Bacillati</taxon>
        <taxon>Actinomycetota</taxon>
        <taxon>Actinomycetes</taxon>
        <taxon>Micrococcales</taxon>
        <taxon>Microbacteriaceae</taxon>
        <taxon>Leifsonia</taxon>
    </lineage>
</organism>
<dbReference type="Pfam" id="PF05175">
    <property type="entry name" value="MTS"/>
    <property type="match status" value="1"/>
</dbReference>
<dbReference type="Gene3D" id="3.40.50.150">
    <property type="entry name" value="Vaccinia Virus protein VP39"/>
    <property type="match status" value="1"/>
</dbReference>
<dbReference type="SUPFAM" id="SSF53335">
    <property type="entry name" value="S-adenosyl-L-methionine-dependent methyltransferases"/>
    <property type="match status" value="1"/>
</dbReference>
<dbReference type="InterPro" id="IPR029063">
    <property type="entry name" value="SAM-dependent_MTases_sf"/>
</dbReference>
<dbReference type="AlphaFoldDB" id="A0A9W6H988"/>
<feature type="region of interest" description="Disordered" evidence="3">
    <location>
        <begin position="202"/>
        <end position="224"/>
    </location>
</feature>
<proteinExistence type="predicted"/>
<dbReference type="PANTHER" id="PTHR47816:SF4">
    <property type="entry name" value="RIBOSOMAL RNA SMALL SUBUNIT METHYLTRANSFERASE C"/>
    <property type="match status" value="1"/>
</dbReference>
<evidence type="ECO:0000256" key="1">
    <source>
        <dbReference type="ARBA" id="ARBA00022603"/>
    </source>
</evidence>
<dbReference type="CDD" id="cd02440">
    <property type="entry name" value="AdoMet_MTases"/>
    <property type="match status" value="1"/>
</dbReference>
<evidence type="ECO:0000256" key="2">
    <source>
        <dbReference type="ARBA" id="ARBA00022679"/>
    </source>
</evidence>
<evidence type="ECO:0000259" key="4">
    <source>
        <dbReference type="Pfam" id="PF05175"/>
    </source>
</evidence>
<evidence type="ECO:0000313" key="6">
    <source>
        <dbReference type="Proteomes" id="UP001142372"/>
    </source>
</evidence>
<evidence type="ECO:0000256" key="3">
    <source>
        <dbReference type="SAM" id="MobiDB-lite"/>
    </source>
</evidence>
<keyword evidence="2" id="KW-0808">Transferase</keyword>
<dbReference type="PANTHER" id="PTHR47816">
    <property type="entry name" value="RIBOSOMAL RNA SMALL SUBUNIT METHYLTRANSFERASE C"/>
    <property type="match status" value="1"/>
</dbReference>
<sequence>MASGDHYFSSAPESELKLRPFTVRLAGQTYELTTANGIFSPERIDTGTRVLLDHVPAASPGGQLLDLGCGWGPLALTLALESPHATVWAVDVNTRALDVVRRNAQKLGLTNVNTSLPEDVPDDVLFTTIWSNPPIRVGKNELHNLLQKWLPRLEPGSDAWLVVQRNLGSDSLHRWIQTTFPDLHTTRAATSKGYRVLRARSSAGGDPAADLNAADDVNGAAVGD</sequence>
<dbReference type="Proteomes" id="UP001142372">
    <property type="component" value="Unassembled WGS sequence"/>
</dbReference>
<dbReference type="GO" id="GO:0008757">
    <property type="term" value="F:S-adenosylmethionine-dependent methyltransferase activity"/>
    <property type="evidence" value="ECO:0007669"/>
    <property type="project" value="InterPro"/>
</dbReference>
<dbReference type="RefSeq" id="WP_271176448.1">
    <property type="nucleotide sequence ID" value="NZ_BAAAJO010000003.1"/>
</dbReference>